<dbReference type="AlphaFoldDB" id="A0A1H9CZ34"/>
<keyword evidence="1" id="KW-0812">Transmembrane</keyword>
<feature type="transmembrane region" description="Helical" evidence="1">
    <location>
        <begin position="283"/>
        <end position="301"/>
    </location>
</feature>
<evidence type="ECO:0000313" key="2">
    <source>
        <dbReference type="EMBL" id="SEQ06397.1"/>
    </source>
</evidence>
<dbReference type="STRING" id="478744.SAMN05444359_10574"/>
<gene>
    <name evidence="2" type="ORF">SAMN05444359_10574</name>
</gene>
<protein>
    <submittedName>
        <fullName evidence="2">Uncharacterized protein</fullName>
    </submittedName>
</protein>
<keyword evidence="1" id="KW-1133">Transmembrane helix</keyword>
<name>A0A1H9CZ34_9BACT</name>
<accession>A0A1H9CZ34</accession>
<dbReference type="InParanoid" id="A0A1H9CZ34"/>
<keyword evidence="3" id="KW-1185">Reference proteome</keyword>
<dbReference type="RefSeq" id="WP_090166339.1">
    <property type="nucleotide sequence ID" value="NZ_FOFB01000005.1"/>
</dbReference>
<feature type="transmembrane region" description="Helical" evidence="1">
    <location>
        <begin position="70"/>
        <end position="92"/>
    </location>
</feature>
<feature type="transmembrane region" description="Helical" evidence="1">
    <location>
        <begin position="244"/>
        <end position="263"/>
    </location>
</feature>
<keyword evidence="1" id="KW-0472">Membrane</keyword>
<feature type="transmembrane region" description="Helical" evidence="1">
    <location>
        <begin position="14"/>
        <end position="32"/>
    </location>
</feature>
<reference evidence="3" key="1">
    <citation type="submission" date="2016-10" db="EMBL/GenBank/DDBJ databases">
        <authorList>
            <person name="Varghese N."/>
            <person name="Submissions S."/>
        </authorList>
    </citation>
    <scope>NUCLEOTIDE SEQUENCE [LARGE SCALE GENOMIC DNA]</scope>
    <source>
        <strain evidence="3">DSM 24740</strain>
    </source>
</reference>
<evidence type="ECO:0000313" key="3">
    <source>
        <dbReference type="Proteomes" id="UP000199021"/>
    </source>
</evidence>
<feature type="transmembrane region" description="Helical" evidence="1">
    <location>
        <begin position="134"/>
        <end position="153"/>
    </location>
</feature>
<evidence type="ECO:0000256" key="1">
    <source>
        <dbReference type="SAM" id="Phobius"/>
    </source>
</evidence>
<dbReference type="Proteomes" id="UP000199021">
    <property type="component" value="Unassembled WGS sequence"/>
</dbReference>
<organism evidence="2 3">
    <name type="scientific">Neolewinella agarilytica</name>
    <dbReference type="NCBI Taxonomy" id="478744"/>
    <lineage>
        <taxon>Bacteria</taxon>
        <taxon>Pseudomonadati</taxon>
        <taxon>Bacteroidota</taxon>
        <taxon>Saprospiria</taxon>
        <taxon>Saprospirales</taxon>
        <taxon>Lewinellaceae</taxon>
        <taxon>Neolewinella</taxon>
    </lineage>
</organism>
<proteinExistence type="predicted"/>
<feature type="transmembrane region" description="Helical" evidence="1">
    <location>
        <begin position="173"/>
        <end position="196"/>
    </location>
</feature>
<feature type="transmembrane region" description="Helical" evidence="1">
    <location>
        <begin position="104"/>
        <end position="122"/>
    </location>
</feature>
<sequence length="321" mass="36141">MAPQKYIPPRAANYLRLAAAGVLIGMGLRGMLHDLPLRALFWDASWWTWFAHMFGFTWKEWVTSARVDQWINVIDFSIGAFLTATGLMILLANRFKSFKRMLPFAKLVFVAAWFFLLIQYFLNFKEAFWQAGNLLEHSLQMIALPLWFFVLLVNEFGRSGHKAAPGQREGKGLLWVIRLAIALTFIGHGFYAAGVHPVPANFVLMTQSGLGVGESAARSMLLLVGILDFLAAGLLLLPWKKAWVVALGWIIPWAILTTLARLWSYGGLVDSQTLITQWIPEVIIRLPHVFVPLALWTIIRVRSASSVEARPQVQGKLKEQG</sequence>
<dbReference type="EMBL" id="FOFB01000005">
    <property type="protein sequence ID" value="SEQ06397.1"/>
    <property type="molecule type" value="Genomic_DNA"/>
</dbReference>
<dbReference type="OrthoDB" id="839794at2"/>
<feature type="transmembrane region" description="Helical" evidence="1">
    <location>
        <begin position="216"/>
        <end position="237"/>
    </location>
</feature>